<proteinExistence type="predicted"/>
<gene>
    <name evidence="1" type="ORF">ENJ85_04565</name>
</gene>
<comment type="caution">
    <text evidence="1">The sequence shown here is derived from an EMBL/GenBank/DDBJ whole genome shotgun (WGS) entry which is preliminary data.</text>
</comment>
<sequence>MPKIRRLHTLLEHIEAGRYRLGPHVARHMLQEGFLERDVLTALRWGRELAVYPEDARMLVLGYMVFGGRVKLPLHVVLEYARPRWVDIVTAFIPERPHRVYSRARLAALLRFDGGREAVEWAGAGENRPPREAAG</sequence>
<name>A0A7C5SS50_9DEIN</name>
<dbReference type="EMBL" id="DRNZ01000282">
    <property type="protein sequence ID" value="HHO58431.1"/>
    <property type="molecule type" value="Genomic_DNA"/>
</dbReference>
<protein>
    <submittedName>
        <fullName evidence="1">DUF4258 domain-containing protein</fullName>
    </submittedName>
</protein>
<accession>A0A7C5SS50</accession>
<reference evidence="1" key="1">
    <citation type="journal article" date="2020" name="mSystems">
        <title>Genome- and Community-Level Interaction Insights into Carbon Utilization and Element Cycling Functions of Hydrothermarchaeota in Hydrothermal Sediment.</title>
        <authorList>
            <person name="Zhou Z."/>
            <person name="Liu Y."/>
            <person name="Xu W."/>
            <person name="Pan J."/>
            <person name="Luo Z.H."/>
            <person name="Li M."/>
        </authorList>
    </citation>
    <scope>NUCLEOTIDE SEQUENCE [LARGE SCALE GENOMIC DNA]</scope>
    <source>
        <strain evidence="1">HyVt-523</strain>
    </source>
</reference>
<organism evidence="1">
    <name type="scientific">Oceanithermus profundus</name>
    <dbReference type="NCBI Taxonomy" id="187137"/>
    <lineage>
        <taxon>Bacteria</taxon>
        <taxon>Thermotogati</taxon>
        <taxon>Deinococcota</taxon>
        <taxon>Deinococci</taxon>
        <taxon>Thermales</taxon>
        <taxon>Thermaceae</taxon>
        <taxon>Oceanithermus</taxon>
    </lineage>
</organism>
<dbReference type="Proteomes" id="UP000886105">
    <property type="component" value="Unassembled WGS sequence"/>
</dbReference>
<dbReference type="AlphaFoldDB" id="A0A7C5SS50"/>
<evidence type="ECO:0000313" key="1">
    <source>
        <dbReference type="EMBL" id="HHO58431.1"/>
    </source>
</evidence>